<accession>A0ABU3VTJ2</accession>
<dbReference type="PROSITE" id="PS50005">
    <property type="entry name" value="TPR"/>
    <property type="match status" value="2"/>
</dbReference>
<dbReference type="NCBIfam" id="TIGR03142">
    <property type="entry name" value="cytochro_ccmI"/>
    <property type="match status" value="1"/>
</dbReference>
<keyword evidence="7" id="KW-0472">Membrane</keyword>
<feature type="transmembrane region" description="Helical" evidence="7">
    <location>
        <begin position="6"/>
        <end position="26"/>
    </location>
</feature>
<dbReference type="InterPro" id="IPR051263">
    <property type="entry name" value="C-type_cytochrome_biogenesis"/>
</dbReference>
<evidence type="ECO:0000256" key="5">
    <source>
        <dbReference type="PROSITE-ProRule" id="PRU00339"/>
    </source>
</evidence>
<organism evidence="10 11">
    <name type="scientific">Marinobacter xestospongiae</name>
    <dbReference type="NCBI Taxonomy" id="994319"/>
    <lineage>
        <taxon>Bacteria</taxon>
        <taxon>Pseudomonadati</taxon>
        <taxon>Pseudomonadota</taxon>
        <taxon>Gammaproteobacteria</taxon>
        <taxon>Pseudomonadales</taxon>
        <taxon>Marinobacteraceae</taxon>
        <taxon>Marinobacter</taxon>
    </lineage>
</organism>
<protein>
    <submittedName>
        <fullName evidence="10">C-type cytochrome biogenesis protein CcmI</fullName>
    </submittedName>
</protein>
<dbReference type="Pfam" id="PF23892">
    <property type="entry name" value="Ig_CycH"/>
    <property type="match status" value="1"/>
</dbReference>
<evidence type="ECO:0000256" key="1">
    <source>
        <dbReference type="ARBA" id="ARBA00004196"/>
    </source>
</evidence>
<keyword evidence="7" id="KW-0812">Transmembrane</keyword>
<name>A0ABU3VTJ2_9GAMM</name>
<keyword evidence="11" id="KW-1185">Reference proteome</keyword>
<gene>
    <name evidence="10" type="primary">ccmI</name>
    <name evidence="10" type="ORF">RYS15_02770</name>
</gene>
<dbReference type="InterPro" id="IPR019734">
    <property type="entry name" value="TPR_rpt"/>
</dbReference>
<dbReference type="SMART" id="SM00028">
    <property type="entry name" value="TPR"/>
    <property type="match status" value="3"/>
</dbReference>
<evidence type="ECO:0000256" key="7">
    <source>
        <dbReference type="SAM" id="Phobius"/>
    </source>
</evidence>
<evidence type="ECO:0000256" key="6">
    <source>
        <dbReference type="SAM" id="Coils"/>
    </source>
</evidence>
<dbReference type="InterPro" id="IPR011990">
    <property type="entry name" value="TPR-like_helical_dom_sf"/>
</dbReference>
<reference evidence="10 11" key="1">
    <citation type="submission" date="2023-10" db="EMBL/GenBank/DDBJ databases">
        <title>Characteristics and mechanism of a salt-tolerant marine origin heterotrophic nitrifying- aerobic denitrifying bacteria Marinobacter xestospongiae HN1.</title>
        <authorList>
            <person name="Qi R."/>
        </authorList>
    </citation>
    <scope>NUCLEOTIDE SEQUENCE [LARGE SCALE GENOMIC DNA]</scope>
    <source>
        <strain evidence="10 11">HN1</strain>
    </source>
</reference>
<evidence type="ECO:0000313" key="10">
    <source>
        <dbReference type="EMBL" id="MDV2077583.1"/>
    </source>
</evidence>
<evidence type="ECO:0000259" key="9">
    <source>
        <dbReference type="Pfam" id="PF23914"/>
    </source>
</evidence>
<feature type="repeat" description="TPR" evidence="5">
    <location>
        <begin position="164"/>
        <end position="197"/>
    </location>
</feature>
<evidence type="ECO:0000256" key="3">
    <source>
        <dbReference type="ARBA" id="ARBA00022748"/>
    </source>
</evidence>
<dbReference type="InterPro" id="IPR056413">
    <property type="entry name" value="TPR_CcmH_CycH"/>
</dbReference>
<comment type="subcellular location">
    <subcellularLocation>
        <location evidence="1">Cell envelope</location>
    </subcellularLocation>
</comment>
<dbReference type="SUPFAM" id="SSF48452">
    <property type="entry name" value="TPR-like"/>
    <property type="match status" value="1"/>
</dbReference>
<comment type="caution">
    <text evidence="10">The sequence shown here is derived from an EMBL/GenBank/DDBJ whole genome shotgun (WGS) entry which is preliminary data.</text>
</comment>
<evidence type="ECO:0000256" key="4">
    <source>
        <dbReference type="ARBA" id="ARBA00022803"/>
    </source>
</evidence>
<dbReference type="RefSeq" id="WP_316972511.1">
    <property type="nucleotide sequence ID" value="NZ_JAWIIJ010000002.1"/>
</dbReference>
<evidence type="ECO:0000256" key="2">
    <source>
        <dbReference type="ARBA" id="ARBA00022737"/>
    </source>
</evidence>
<keyword evidence="7" id="KW-1133">Transmembrane helix</keyword>
<sequence>MTTTFWLTAAVLIALALAFVLFPLFFHKSTRKSVGDQRSQNLQAYRSRLEELEAEYAAGSLEQDDYQQLKDELEGSLLDDVSTAPTHSAAQRDRRTSAVAVVLGSIVVVPVAVILLYQEWGAMDQVEQYRTMTAMATEEGDRVAQMNRLTDELRQKLEASPDNPDGWAMLGRSYMRVERYPDAAWAFERLAQQVPDRAAQAVAWGLSAQALFFDSKGQLTDAVERAIEQARSRDPDEVNALGLLGIHAYSQEQYQQAIDYWERIVTVAPDHPQLASIRQGIDEAYRQLGQDNPATAQSSGPGVTVRVALADQLANDVPADTTLFVFARKTGADNAMPVAIARLTAADLPLELRLDDRHAMGPMTRISEVGEVQVTARLSPSGNAVPQPGDWQGEAEAVIAVTAEASEPASIVIDHQLGE</sequence>
<dbReference type="Proteomes" id="UP001269819">
    <property type="component" value="Unassembled WGS sequence"/>
</dbReference>
<dbReference type="PANTHER" id="PTHR47870">
    <property type="entry name" value="CYTOCHROME C-TYPE BIOGENESIS PROTEIN CCMH"/>
    <property type="match status" value="1"/>
</dbReference>
<keyword evidence="3" id="KW-0201">Cytochrome c-type biogenesis</keyword>
<proteinExistence type="predicted"/>
<keyword evidence="2" id="KW-0677">Repeat</keyword>
<dbReference type="Pfam" id="PF23914">
    <property type="entry name" value="TPR_CcmH_CycH"/>
    <property type="match status" value="1"/>
</dbReference>
<dbReference type="InterPro" id="IPR017560">
    <property type="entry name" value="Cyt_c_biogenesis_CcmI"/>
</dbReference>
<feature type="domain" description="Cytochrome c-type biogenesis protein H TPR" evidence="9">
    <location>
        <begin position="122"/>
        <end position="269"/>
    </location>
</feature>
<dbReference type="PANTHER" id="PTHR47870:SF4">
    <property type="entry name" value="CYTOCHROME C-TYPE BIOGENESIS PROTEIN CYCH"/>
    <property type="match status" value="1"/>
</dbReference>
<dbReference type="InterPro" id="IPR056412">
    <property type="entry name" value="Ig_CycH"/>
</dbReference>
<dbReference type="EMBL" id="JAWIIJ010000002">
    <property type="protein sequence ID" value="MDV2077583.1"/>
    <property type="molecule type" value="Genomic_DNA"/>
</dbReference>
<keyword evidence="6" id="KW-0175">Coiled coil</keyword>
<evidence type="ECO:0000313" key="11">
    <source>
        <dbReference type="Proteomes" id="UP001269819"/>
    </source>
</evidence>
<feature type="transmembrane region" description="Helical" evidence="7">
    <location>
        <begin position="98"/>
        <end position="117"/>
    </location>
</feature>
<feature type="repeat" description="TPR" evidence="5">
    <location>
        <begin position="238"/>
        <end position="271"/>
    </location>
</feature>
<feature type="domain" description="Cytochrome c-type biogenesis protein H Ig-like" evidence="8">
    <location>
        <begin position="303"/>
        <end position="414"/>
    </location>
</feature>
<dbReference type="Gene3D" id="1.25.40.10">
    <property type="entry name" value="Tetratricopeptide repeat domain"/>
    <property type="match status" value="1"/>
</dbReference>
<keyword evidence="4 5" id="KW-0802">TPR repeat</keyword>
<evidence type="ECO:0000259" key="8">
    <source>
        <dbReference type="Pfam" id="PF23892"/>
    </source>
</evidence>
<feature type="coiled-coil region" evidence="6">
    <location>
        <begin position="35"/>
        <end position="69"/>
    </location>
</feature>